<dbReference type="GO" id="GO:0016020">
    <property type="term" value="C:membrane"/>
    <property type="evidence" value="ECO:0007669"/>
    <property type="project" value="UniProtKB-SubCell"/>
</dbReference>
<feature type="compositionally biased region" description="Low complexity" evidence="5">
    <location>
        <begin position="74"/>
        <end position="85"/>
    </location>
</feature>
<reference evidence="8" key="1">
    <citation type="submission" date="2021-10" db="EMBL/GenBank/DDBJ databases">
        <title>Anaerobic single-cell dispensing facilitates the cultivation of human gut bacteria.</title>
        <authorList>
            <person name="Afrizal A."/>
        </authorList>
    </citation>
    <scope>NUCLEOTIDE SEQUENCE</scope>
    <source>
        <strain evidence="8">CLA-AA-H250</strain>
    </source>
</reference>
<proteinExistence type="predicted"/>
<dbReference type="Proteomes" id="UP001199424">
    <property type="component" value="Unassembled WGS sequence"/>
</dbReference>
<comment type="caution">
    <text evidence="8">The sequence shown here is derived from an EMBL/GenBank/DDBJ whole genome shotgun (WGS) entry which is preliminary data.</text>
</comment>
<dbReference type="Pfam" id="PF05154">
    <property type="entry name" value="TM2"/>
    <property type="match status" value="1"/>
</dbReference>
<name>A0AAE3AMA1_9FIRM</name>
<sequence length="220" mass="23933">MTDEKNTRNTTPETAKPEPTLTNPVEQSFAEAERLAEQAEAAAKDEPCCDVPKAEEAAPEAPKTEVPTPPQYQPPQYTYAAYTAQPPQPTPQEGAGDYRPPRYTEQYQANANNANYNNPQQTYYAPNGQPQYGQNYAQPYDPPQGTKSRIAAGVLAILFGVFGVHNFYIGKTGLGIAQLAITVCSCGTLAIVSEIWGIIEGVRLLQGTIYTDGHGMKFVD</sequence>
<feature type="domain" description="TM2" evidence="7">
    <location>
        <begin position="146"/>
        <end position="193"/>
    </location>
</feature>
<comment type="subcellular location">
    <subcellularLocation>
        <location evidence="1">Membrane</location>
        <topology evidence="1">Multi-pass membrane protein</topology>
    </subcellularLocation>
</comment>
<dbReference type="InterPro" id="IPR007829">
    <property type="entry name" value="TM2"/>
</dbReference>
<feature type="compositionally biased region" description="Basic and acidic residues" evidence="5">
    <location>
        <begin position="31"/>
        <end position="56"/>
    </location>
</feature>
<accession>A0AAE3AMA1</accession>
<evidence type="ECO:0000256" key="1">
    <source>
        <dbReference type="ARBA" id="ARBA00004141"/>
    </source>
</evidence>
<evidence type="ECO:0000256" key="4">
    <source>
        <dbReference type="ARBA" id="ARBA00023136"/>
    </source>
</evidence>
<keyword evidence="4 6" id="KW-0472">Membrane</keyword>
<evidence type="ECO:0000256" key="2">
    <source>
        <dbReference type="ARBA" id="ARBA00022692"/>
    </source>
</evidence>
<dbReference type="AlphaFoldDB" id="A0AAE3AMA1"/>
<feature type="transmembrane region" description="Helical" evidence="6">
    <location>
        <begin position="150"/>
        <end position="169"/>
    </location>
</feature>
<evidence type="ECO:0000313" key="8">
    <source>
        <dbReference type="EMBL" id="MCC2136794.1"/>
    </source>
</evidence>
<dbReference type="EMBL" id="JAJEQC010000006">
    <property type="protein sequence ID" value="MCC2136794.1"/>
    <property type="molecule type" value="Genomic_DNA"/>
</dbReference>
<organism evidence="8 9">
    <name type="scientific">Hominenteromicrobium mulieris</name>
    <dbReference type="NCBI Taxonomy" id="2885357"/>
    <lineage>
        <taxon>Bacteria</taxon>
        <taxon>Bacillati</taxon>
        <taxon>Bacillota</taxon>
        <taxon>Clostridia</taxon>
        <taxon>Eubacteriales</taxon>
        <taxon>Oscillospiraceae</taxon>
        <taxon>Hominenteromicrobium</taxon>
    </lineage>
</organism>
<keyword evidence="2 6" id="KW-0812">Transmembrane</keyword>
<evidence type="ECO:0000259" key="7">
    <source>
        <dbReference type="Pfam" id="PF05154"/>
    </source>
</evidence>
<gene>
    <name evidence="8" type="ORF">LKD31_07165</name>
</gene>
<evidence type="ECO:0000256" key="3">
    <source>
        <dbReference type="ARBA" id="ARBA00022989"/>
    </source>
</evidence>
<feature type="transmembrane region" description="Helical" evidence="6">
    <location>
        <begin position="175"/>
        <end position="199"/>
    </location>
</feature>
<keyword evidence="9" id="KW-1185">Reference proteome</keyword>
<keyword evidence="3 6" id="KW-1133">Transmembrane helix</keyword>
<feature type="region of interest" description="Disordered" evidence="5">
    <location>
        <begin position="1"/>
        <end position="102"/>
    </location>
</feature>
<protein>
    <submittedName>
        <fullName evidence="8">TM2 domain-containing protein</fullName>
    </submittedName>
</protein>
<dbReference type="RefSeq" id="WP_308449167.1">
    <property type="nucleotide sequence ID" value="NZ_JAJEQC010000006.1"/>
</dbReference>
<evidence type="ECO:0000256" key="6">
    <source>
        <dbReference type="SAM" id="Phobius"/>
    </source>
</evidence>
<evidence type="ECO:0000313" key="9">
    <source>
        <dbReference type="Proteomes" id="UP001199424"/>
    </source>
</evidence>
<evidence type="ECO:0000256" key="5">
    <source>
        <dbReference type="SAM" id="MobiDB-lite"/>
    </source>
</evidence>